<evidence type="ECO:0000256" key="4">
    <source>
        <dbReference type="ARBA" id="ARBA00023125"/>
    </source>
</evidence>
<organism evidence="8 9">
    <name type="scientific">Sungouiella intermedia</name>
    <dbReference type="NCBI Taxonomy" id="45354"/>
    <lineage>
        <taxon>Eukaryota</taxon>
        <taxon>Fungi</taxon>
        <taxon>Dikarya</taxon>
        <taxon>Ascomycota</taxon>
        <taxon>Saccharomycotina</taxon>
        <taxon>Pichiomycetes</taxon>
        <taxon>Metschnikowiaceae</taxon>
        <taxon>Sungouiella</taxon>
    </lineage>
</organism>
<dbReference type="AlphaFoldDB" id="A0A1L0B974"/>
<protein>
    <submittedName>
        <fullName evidence="8">CIC11C00000004928</fullName>
    </submittedName>
</protein>
<feature type="region of interest" description="Disordered" evidence="6">
    <location>
        <begin position="99"/>
        <end position="124"/>
    </location>
</feature>
<gene>
    <name evidence="8" type="ORF">SAMEA4029010_CIC11G00000004928</name>
</gene>
<dbReference type="EMBL" id="LT635756">
    <property type="protein sequence ID" value="SGZ47947.1"/>
    <property type="molecule type" value="Genomic_DNA"/>
</dbReference>
<dbReference type="GO" id="GO:0003677">
    <property type="term" value="F:DNA binding"/>
    <property type="evidence" value="ECO:0007669"/>
    <property type="project" value="UniProtKB-KW"/>
</dbReference>
<dbReference type="PIRSF" id="PIRSF022941">
    <property type="entry name" value="ORC6_fun"/>
    <property type="match status" value="1"/>
</dbReference>
<dbReference type="Pfam" id="PF05460">
    <property type="entry name" value="ORC6"/>
    <property type="match status" value="1"/>
</dbReference>
<dbReference type="InterPro" id="IPR016811">
    <property type="entry name" value="ORC6_fun"/>
</dbReference>
<evidence type="ECO:0000313" key="9">
    <source>
        <dbReference type="Proteomes" id="UP000182334"/>
    </source>
</evidence>
<proteinExistence type="inferred from homology"/>
<feature type="region of interest" description="Disordered" evidence="6">
    <location>
        <begin position="174"/>
        <end position="198"/>
    </location>
</feature>
<reference evidence="8 9" key="1">
    <citation type="submission" date="2016-10" db="EMBL/GenBank/DDBJ databases">
        <authorList>
            <person name="de Groot N.N."/>
        </authorList>
    </citation>
    <scope>NUCLEOTIDE SEQUENCE [LARGE SCALE GENOMIC DNA]</scope>
    <source>
        <strain evidence="8 9">CBS 141442</strain>
    </source>
</reference>
<dbReference type="GO" id="GO:0005664">
    <property type="term" value="C:nuclear origin of replication recognition complex"/>
    <property type="evidence" value="ECO:0007669"/>
    <property type="project" value="InterPro"/>
</dbReference>
<evidence type="ECO:0000256" key="5">
    <source>
        <dbReference type="ARBA" id="ARBA00023242"/>
    </source>
</evidence>
<dbReference type="Proteomes" id="UP000182334">
    <property type="component" value="Chromosome I"/>
</dbReference>
<dbReference type="GO" id="GO:0006260">
    <property type="term" value="P:DNA replication"/>
    <property type="evidence" value="ECO:0007669"/>
    <property type="project" value="UniProtKB-KW"/>
</dbReference>
<evidence type="ECO:0000259" key="7">
    <source>
        <dbReference type="Pfam" id="PF05460"/>
    </source>
</evidence>
<keyword evidence="5" id="KW-0539">Nucleus</keyword>
<keyword evidence="3" id="KW-0235">DNA replication</keyword>
<accession>A0A1L0B974</accession>
<evidence type="ECO:0000256" key="1">
    <source>
        <dbReference type="ARBA" id="ARBA00004123"/>
    </source>
</evidence>
<feature type="domain" description="ORC6 first cyclin-like" evidence="7">
    <location>
        <begin position="10"/>
        <end position="93"/>
    </location>
</feature>
<evidence type="ECO:0000256" key="2">
    <source>
        <dbReference type="ARBA" id="ARBA00010840"/>
    </source>
</evidence>
<comment type="similarity">
    <text evidence="2">Belongs to the ORC6 family.</text>
</comment>
<evidence type="ECO:0000313" key="8">
    <source>
        <dbReference type="EMBL" id="SGZ47947.1"/>
    </source>
</evidence>
<keyword evidence="9" id="KW-1185">Reference proteome</keyword>
<comment type="subcellular location">
    <subcellularLocation>
        <location evidence="1">Nucleus</location>
    </subcellularLocation>
</comment>
<feature type="compositionally biased region" description="Polar residues" evidence="6">
    <location>
        <begin position="108"/>
        <end position="118"/>
    </location>
</feature>
<dbReference type="OrthoDB" id="5367324at2759"/>
<sequence length="381" mass="43365">MSKHQLVQSLKDTLPTYSGDFPPQLLSYVDSLYLLSHQQLPVLPNRGEVARYHLCAYLGVERCQERLKLPIPLAQKIPLQPKIAEKLLQDLRLLVVKSPASSPRKRVQTPTSSPSKRQNAPIVGSPLKRLRVAEDLASDTLPAGNGKLTVKAENEESPFLSKSGVESPFVTKLTNSMDAPKTPTRSPKKSKLSAASTPNSPRYIRQLSIADFISFANNFYIPATVTPHILEFFMSQRYKFAKKNEWFLACGLIYAAYIRINDRIMVSAVKKTELQDQLFQYQKGGLGKQNMVMWLNIIEESVKTEAWIMDLELKYVHNNWTPEDTTREKEIEAKLGRGYELLLDFGSMISPSHMFNKASQKKYYDVWTKRLLEELDNAQDK</sequence>
<name>A0A1L0B974_9ASCO</name>
<evidence type="ECO:0000256" key="3">
    <source>
        <dbReference type="ARBA" id="ARBA00022705"/>
    </source>
</evidence>
<dbReference type="InterPro" id="IPR008721">
    <property type="entry name" value="ORC6_cyclin_first"/>
</dbReference>
<dbReference type="STRING" id="45354.A0A1L0B974"/>
<evidence type="ECO:0000256" key="6">
    <source>
        <dbReference type="SAM" id="MobiDB-lite"/>
    </source>
</evidence>
<keyword evidence="4" id="KW-0238">DNA-binding</keyword>